<dbReference type="Gene3D" id="3.40.50.150">
    <property type="entry name" value="Vaccinia Virus protein VP39"/>
    <property type="match status" value="1"/>
</dbReference>
<sequence>MEVANAVRMAHQFIIPQLHKAKLVIDATAGNGKDTLFLAEHTPESTTIWAFDIQQQALFHTQLLLTQHSLSHKVRLVLDSHANIAAYISQPIHIAMFNLGYLPGGDHTISTCPDSTIQAIKQTLPLLAVNGLITVAAYPGYEHGRQEGKAVYQYISGLDQKKYTVACWSMVNQLNNPPILYVIEKRKE</sequence>
<gene>
    <name evidence="1" type="ORF">SPACI_029160</name>
</gene>
<accession>A0ABZ3J3A1</accession>
<evidence type="ECO:0008006" key="3">
    <source>
        <dbReference type="Google" id="ProtNLM"/>
    </source>
</evidence>
<dbReference type="RefSeq" id="WP_093791245.1">
    <property type="nucleotide sequence ID" value="NZ_CP155571.1"/>
</dbReference>
<name>A0ABZ3J3A1_SPOA4</name>
<dbReference type="PANTHER" id="PTHR35276">
    <property type="entry name" value="S-ADENOSYL-L-METHIONINE-DEPENDENT METHYLTRANSFERASES SUPERFAMILY PROTEIN"/>
    <property type="match status" value="1"/>
</dbReference>
<dbReference type="SUPFAM" id="SSF53335">
    <property type="entry name" value="S-adenosyl-L-methionine-dependent methyltransferases"/>
    <property type="match status" value="1"/>
</dbReference>
<organism evidence="1 2">
    <name type="scientific">Sporomusa acidovorans (strain ATCC 49682 / DSM 3132 / Mol)</name>
    <dbReference type="NCBI Taxonomy" id="1123286"/>
    <lineage>
        <taxon>Bacteria</taxon>
        <taxon>Bacillati</taxon>
        <taxon>Bacillota</taxon>
        <taxon>Negativicutes</taxon>
        <taxon>Selenomonadales</taxon>
        <taxon>Sporomusaceae</taxon>
        <taxon>Sporomusa</taxon>
    </lineage>
</organism>
<dbReference type="PANTHER" id="PTHR35276:SF1">
    <property type="entry name" value="TRNA (MNM(5)S(2)U34)-METHYLTRANSFERASE, CHLOROPLASTIC"/>
    <property type="match status" value="1"/>
</dbReference>
<dbReference type="EMBL" id="CP155571">
    <property type="protein sequence ID" value="XFO72862.1"/>
    <property type="molecule type" value="Genomic_DNA"/>
</dbReference>
<keyword evidence="2" id="KW-1185">Reference proteome</keyword>
<evidence type="ECO:0000313" key="1">
    <source>
        <dbReference type="EMBL" id="XFO72862.1"/>
    </source>
</evidence>
<reference evidence="1" key="1">
    <citation type="submission" date="2024-05" db="EMBL/GenBank/DDBJ databases">
        <title>Isolation and characterization of Sporomusa carbonis sp. nov., a carboxydotrophic hydrogenogen in the genus of Sporomusa isolated from a charcoal burning pile.</title>
        <authorList>
            <person name="Boeer T."/>
            <person name="Rosenbaum F."/>
            <person name="Eysell L."/>
            <person name="Mueller V."/>
            <person name="Daniel R."/>
            <person name="Poehlein A."/>
        </authorList>
    </citation>
    <scope>NUCLEOTIDE SEQUENCE [LARGE SCALE GENOMIC DNA]</scope>
    <source>
        <strain evidence="1">DSM 3132</strain>
    </source>
</reference>
<dbReference type="Proteomes" id="UP000216052">
    <property type="component" value="Chromosome"/>
</dbReference>
<proteinExistence type="predicted"/>
<dbReference type="Pfam" id="PF06962">
    <property type="entry name" value="rRNA_methylase"/>
    <property type="match status" value="1"/>
</dbReference>
<evidence type="ECO:0000313" key="2">
    <source>
        <dbReference type="Proteomes" id="UP000216052"/>
    </source>
</evidence>
<dbReference type="InterPro" id="IPR010719">
    <property type="entry name" value="MnmM_MeTrfase"/>
</dbReference>
<dbReference type="InterPro" id="IPR029063">
    <property type="entry name" value="SAM-dependent_MTases_sf"/>
</dbReference>
<protein>
    <recommendedName>
        <fullName evidence="3">rRNA methylase</fullName>
    </recommendedName>
</protein>